<gene>
    <name evidence="3" type="ORF">EDD31_2400</name>
</gene>
<accession>A0A3N2BG15</accession>
<dbReference type="InterPro" id="IPR016047">
    <property type="entry name" value="M23ase_b-sheet_dom"/>
</dbReference>
<feature type="compositionally biased region" description="Polar residues" evidence="1">
    <location>
        <begin position="53"/>
        <end position="73"/>
    </location>
</feature>
<dbReference type="PANTHER" id="PTHR21666:SF270">
    <property type="entry name" value="MUREIN HYDROLASE ACTIVATOR ENVC"/>
    <property type="match status" value="1"/>
</dbReference>
<dbReference type="Proteomes" id="UP000280668">
    <property type="component" value="Unassembled WGS sequence"/>
</dbReference>
<name>A0A3N2BG15_9MICO</name>
<sequence length="213" mass="22262">MPGHAHAMRQLLLRLTLVPPIVLALVLLAALPVGAWPVDGRELTDGDTAPAVRTSSERSVGTSTAPRSAQIPSTRGYVWPTGGATEVLRGFEAPSDPWGPGHRGVDLAHPAGEEVLSAGAGVVAFAGWVVDRYVVSVDHADGLRTTYEPVEPSVASGDAVSAGDLLGHLASGHCPASAECLHWGARTGPNSYIDPMILLDERPVIRLLPVGRR</sequence>
<protein>
    <submittedName>
        <fullName evidence="3">Murein DD-endopeptidase MepM/ murein hydrolase activator NlpD</fullName>
    </submittedName>
</protein>
<evidence type="ECO:0000313" key="4">
    <source>
        <dbReference type="Proteomes" id="UP000280668"/>
    </source>
</evidence>
<evidence type="ECO:0000259" key="2">
    <source>
        <dbReference type="Pfam" id="PF01551"/>
    </source>
</evidence>
<dbReference type="InterPro" id="IPR050570">
    <property type="entry name" value="Cell_wall_metabolism_enzyme"/>
</dbReference>
<evidence type="ECO:0000313" key="3">
    <source>
        <dbReference type="EMBL" id="ROR74004.1"/>
    </source>
</evidence>
<proteinExistence type="predicted"/>
<dbReference type="Gene3D" id="2.70.70.10">
    <property type="entry name" value="Glucose Permease (Domain IIA)"/>
    <property type="match status" value="1"/>
</dbReference>
<dbReference type="InterPro" id="IPR011055">
    <property type="entry name" value="Dup_hybrid_motif"/>
</dbReference>
<evidence type="ECO:0000256" key="1">
    <source>
        <dbReference type="SAM" id="MobiDB-lite"/>
    </source>
</evidence>
<feature type="domain" description="M23ase beta-sheet core" evidence="2">
    <location>
        <begin position="101"/>
        <end position="188"/>
    </location>
</feature>
<dbReference type="EMBL" id="RKHK01000001">
    <property type="protein sequence ID" value="ROR74004.1"/>
    <property type="molecule type" value="Genomic_DNA"/>
</dbReference>
<reference evidence="3 4" key="1">
    <citation type="submission" date="2018-11" db="EMBL/GenBank/DDBJ databases">
        <title>Sequencing the genomes of 1000 actinobacteria strains.</title>
        <authorList>
            <person name="Klenk H.-P."/>
        </authorList>
    </citation>
    <scope>NUCLEOTIDE SEQUENCE [LARGE SCALE GENOMIC DNA]</scope>
    <source>
        <strain evidence="3 4">DSM 11294</strain>
    </source>
</reference>
<dbReference type="PANTHER" id="PTHR21666">
    <property type="entry name" value="PEPTIDASE-RELATED"/>
    <property type="match status" value="1"/>
</dbReference>
<keyword evidence="3" id="KW-0378">Hydrolase</keyword>
<dbReference type="SUPFAM" id="SSF51261">
    <property type="entry name" value="Duplicated hybrid motif"/>
    <property type="match status" value="1"/>
</dbReference>
<dbReference type="Pfam" id="PF01551">
    <property type="entry name" value="Peptidase_M23"/>
    <property type="match status" value="1"/>
</dbReference>
<comment type="caution">
    <text evidence="3">The sequence shown here is derived from an EMBL/GenBank/DDBJ whole genome shotgun (WGS) entry which is preliminary data.</text>
</comment>
<dbReference type="CDD" id="cd12797">
    <property type="entry name" value="M23_peptidase"/>
    <property type="match status" value="1"/>
</dbReference>
<organism evidence="3 4">
    <name type="scientific">Bogoriella caseilytica</name>
    <dbReference type="NCBI Taxonomy" id="56055"/>
    <lineage>
        <taxon>Bacteria</taxon>
        <taxon>Bacillati</taxon>
        <taxon>Actinomycetota</taxon>
        <taxon>Actinomycetes</taxon>
        <taxon>Micrococcales</taxon>
        <taxon>Bogoriellaceae</taxon>
        <taxon>Bogoriella</taxon>
    </lineage>
</organism>
<dbReference type="AlphaFoldDB" id="A0A3N2BG15"/>
<dbReference type="GO" id="GO:0004222">
    <property type="term" value="F:metalloendopeptidase activity"/>
    <property type="evidence" value="ECO:0007669"/>
    <property type="project" value="TreeGrafter"/>
</dbReference>
<feature type="region of interest" description="Disordered" evidence="1">
    <location>
        <begin position="39"/>
        <end position="76"/>
    </location>
</feature>
<keyword evidence="4" id="KW-1185">Reference proteome</keyword>